<evidence type="ECO:0000256" key="3">
    <source>
        <dbReference type="ARBA" id="ARBA00022692"/>
    </source>
</evidence>
<name>A0A5B9VZR5_9BACT</name>
<sequence length="360" mass="39117">MADVDGIEDLAAVRRRVELDPLYATAAVIFIAVGGWYLLKELAPLLRPLVLAIFLAYTIMPAHRALRRRFHGRFAGLFLALLVSLAVLAVSLLLYKNLVDLRAELPRLIERAKTLIDDARAWGREHLPAWIFPPETSSTQAEADTSARLRALASSLVNGASAFLAEALVVGFYLIFLLLEARRLPGRVREGFPAAQADRVLGVVASINEAISSYLRAKTTASIVGAVPVFVILWAFGASFPGMWGVLAFIGNFIPYVGGLVALALPALLAFLELQPAWRPLAVLGLLLVSQFVTNNVIEPRLTARAVDLSPLVVLIALAFWGLCWGVVGMVLAVPLTVVLKIAWENMPGTRPLARLMSEE</sequence>
<dbReference type="PANTHER" id="PTHR21716:SF64">
    <property type="entry name" value="AI-2 TRANSPORT PROTEIN TQSA"/>
    <property type="match status" value="1"/>
</dbReference>
<dbReference type="Proteomes" id="UP000324233">
    <property type="component" value="Chromosome"/>
</dbReference>
<proteinExistence type="inferred from homology"/>
<keyword evidence="3 6" id="KW-0812">Transmembrane</keyword>
<dbReference type="KEGG" id="agv:OJF2_17760"/>
<feature type="transmembrane region" description="Helical" evidence="6">
    <location>
        <begin position="253"/>
        <end position="274"/>
    </location>
</feature>
<protein>
    <submittedName>
        <fullName evidence="7">AI-2 transport protein TqsA</fullName>
    </submittedName>
</protein>
<evidence type="ECO:0000256" key="6">
    <source>
        <dbReference type="SAM" id="Phobius"/>
    </source>
</evidence>
<keyword evidence="8" id="KW-1185">Reference proteome</keyword>
<organism evidence="7 8">
    <name type="scientific">Aquisphaera giovannonii</name>
    <dbReference type="NCBI Taxonomy" id="406548"/>
    <lineage>
        <taxon>Bacteria</taxon>
        <taxon>Pseudomonadati</taxon>
        <taxon>Planctomycetota</taxon>
        <taxon>Planctomycetia</taxon>
        <taxon>Isosphaerales</taxon>
        <taxon>Isosphaeraceae</taxon>
        <taxon>Aquisphaera</taxon>
    </lineage>
</organism>
<dbReference type="EMBL" id="CP042997">
    <property type="protein sequence ID" value="QEH33275.1"/>
    <property type="molecule type" value="Genomic_DNA"/>
</dbReference>
<comment type="subcellular location">
    <subcellularLocation>
        <location evidence="1">Membrane</location>
        <topology evidence="1">Multi-pass membrane protein</topology>
    </subcellularLocation>
</comment>
<gene>
    <name evidence="7" type="primary">tqsA_2</name>
    <name evidence="7" type="ORF">OJF2_17760</name>
</gene>
<dbReference type="InterPro" id="IPR002549">
    <property type="entry name" value="AI-2E-like"/>
</dbReference>
<reference evidence="7 8" key="1">
    <citation type="submission" date="2019-08" db="EMBL/GenBank/DDBJ databases">
        <title>Deep-cultivation of Planctomycetes and their phenomic and genomic characterization uncovers novel biology.</title>
        <authorList>
            <person name="Wiegand S."/>
            <person name="Jogler M."/>
            <person name="Boedeker C."/>
            <person name="Pinto D."/>
            <person name="Vollmers J."/>
            <person name="Rivas-Marin E."/>
            <person name="Kohn T."/>
            <person name="Peeters S.H."/>
            <person name="Heuer A."/>
            <person name="Rast P."/>
            <person name="Oberbeckmann S."/>
            <person name="Bunk B."/>
            <person name="Jeske O."/>
            <person name="Meyerdierks A."/>
            <person name="Storesund J.E."/>
            <person name="Kallscheuer N."/>
            <person name="Luecker S."/>
            <person name="Lage O.M."/>
            <person name="Pohl T."/>
            <person name="Merkel B.J."/>
            <person name="Hornburger P."/>
            <person name="Mueller R.-W."/>
            <person name="Bruemmer F."/>
            <person name="Labrenz M."/>
            <person name="Spormann A.M."/>
            <person name="Op den Camp H."/>
            <person name="Overmann J."/>
            <person name="Amann R."/>
            <person name="Jetten M.S.M."/>
            <person name="Mascher T."/>
            <person name="Medema M.H."/>
            <person name="Devos D.P."/>
            <person name="Kaster A.-K."/>
            <person name="Ovreas L."/>
            <person name="Rohde M."/>
            <person name="Galperin M.Y."/>
            <person name="Jogler C."/>
        </authorList>
    </citation>
    <scope>NUCLEOTIDE SEQUENCE [LARGE SCALE GENOMIC DNA]</scope>
    <source>
        <strain evidence="7 8">OJF2</strain>
    </source>
</reference>
<comment type="similarity">
    <text evidence="2">Belongs to the autoinducer-2 exporter (AI-2E) (TC 2.A.86) family.</text>
</comment>
<feature type="transmembrane region" description="Helical" evidence="6">
    <location>
        <begin position="318"/>
        <end position="344"/>
    </location>
</feature>
<feature type="transmembrane region" description="Helical" evidence="6">
    <location>
        <begin position="223"/>
        <end position="247"/>
    </location>
</feature>
<accession>A0A5B9VZR5</accession>
<feature type="transmembrane region" description="Helical" evidence="6">
    <location>
        <begin position="74"/>
        <end position="95"/>
    </location>
</feature>
<dbReference type="Pfam" id="PF01594">
    <property type="entry name" value="AI-2E_transport"/>
    <property type="match status" value="1"/>
</dbReference>
<evidence type="ECO:0000313" key="8">
    <source>
        <dbReference type="Proteomes" id="UP000324233"/>
    </source>
</evidence>
<dbReference type="RefSeq" id="WP_148593033.1">
    <property type="nucleotide sequence ID" value="NZ_CP042997.1"/>
</dbReference>
<dbReference type="GO" id="GO:0016020">
    <property type="term" value="C:membrane"/>
    <property type="evidence" value="ECO:0007669"/>
    <property type="project" value="UniProtKB-SubCell"/>
</dbReference>
<evidence type="ECO:0000256" key="1">
    <source>
        <dbReference type="ARBA" id="ARBA00004141"/>
    </source>
</evidence>
<evidence type="ECO:0000256" key="5">
    <source>
        <dbReference type="ARBA" id="ARBA00023136"/>
    </source>
</evidence>
<dbReference type="GO" id="GO:0055085">
    <property type="term" value="P:transmembrane transport"/>
    <property type="evidence" value="ECO:0007669"/>
    <property type="project" value="TreeGrafter"/>
</dbReference>
<feature type="transmembrane region" description="Helical" evidence="6">
    <location>
        <begin position="21"/>
        <end position="39"/>
    </location>
</feature>
<keyword evidence="4 6" id="KW-1133">Transmembrane helix</keyword>
<feature type="transmembrane region" description="Helical" evidence="6">
    <location>
        <begin position="156"/>
        <end position="179"/>
    </location>
</feature>
<dbReference type="OrthoDB" id="9799225at2"/>
<evidence type="ECO:0000256" key="2">
    <source>
        <dbReference type="ARBA" id="ARBA00009773"/>
    </source>
</evidence>
<dbReference type="AlphaFoldDB" id="A0A5B9VZR5"/>
<evidence type="ECO:0000256" key="4">
    <source>
        <dbReference type="ARBA" id="ARBA00022989"/>
    </source>
</evidence>
<dbReference type="PANTHER" id="PTHR21716">
    <property type="entry name" value="TRANSMEMBRANE PROTEIN"/>
    <property type="match status" value="1"/>
</dbReference>
<evidence type="ECO:0000313" key="7">
    <source>
        <dbReference type="EMBL" id="QEH33275.1"/>
    </source>
</evidence>
<keyword evidence="5 6" id="KW-0472">Membrane</keyword>
<feature type="transmembrane region" description="Helical" evidence="6">
    <location>
        <begin position="45"/>
        <end position="62"/>
    </location>
</feature>